<feature type="region of interest" description="Disordered" evidence="3">
    <location>
        <begin position="25"/>
        <end position="85"/>
    </location>
</feature>
<evidence type="ECO:0000256" key="4">
    <source>
        <dbReference type="SAM" id="SignalP"/>
    </source>
</evidence>
<dbReference type="SMART" id="SM00935">
    <property type="entry name" value="OmpH"/>
    <property type="match status" value="1"/>
</dbReference>
<feature type="compositionally biased region" description="Low complexity" evidence="3">
    <location>
        <begin position="234"/>
        <end position="259"/>
    </location>
</feature>
<dbReference type="InterPro" id="IPR005632">
    <property type="entry name" value="Chaperone_Skp"/>
</dbReference>
<evidence type="ECO:0000313" key="5">
    <source>
        <dbReference type="EMBL" id="MFC0388664.1"/>
    </source>
</evidence>
<dbReference type="Proteomes" id="UP001589789">
    <property type="component" value="Unassembled WGS sequence"/>
</dbReference>
<evidence type="ECO:0000256" key="2">
    <source>
        <dbReference type="ARBA" id="ARBA00022729"/>
    </source>
</evidence>
<feature type="compositionally biased region" description="Pro residues" evidence="3">
    <location>
        <begin position="260"/>
        <end position="274"/>
    </location>
</feature>
<feature type="compositionally biased region" description="Low complexity" evidence="3">
    <location>
        <begin position="30"/>
        <end position="68"/>
    </location>
</feature>
<dbReference type="SUPFAM" id="SSF111384">
    <property type="entry name" value="OmpH-like"/>
    <property type="match status" value="1"/>
</dbReference>
<dbReference type="PANTHER" id="PTHR35089">
    <property type="entry name" value="CHAPERONE PROTEIN SKP"/>
    <property type="match status" value="1"/>
</dbReference>
<dbReference type="InterPro" id="IPR024930">
    <property type="entry name" value="Skp_dom_sf"/>
</dbReference>
<accession>A0ABV6IZM3</accession>
<organism evidence="5 6">
    <name type="scientific">Muricoccus vinaceus</name>
    <dbReference type="NCBI Taxonomy" id="424704"/>
    <lineage>
        <taxon>Bacteria</taxon>
        <taxon>Pseudomonadati</taxon>
        <taxon>Pseudomonadota</taxon>
        <taxon>Alphaproteobacteria</taxon>
        <taxon>Acetobacterales</taxon>
        <taxon>Roseomonadaceae</taxon>
        <taxon>Muricoccus</taxon>
    </lineage>
</organism>
<keyword evidence="2 4" id="KW-0732">Signal</keyword>
<dbReference type="RefSeq" id="WP_377055282.1">
    <property type="nucleotide sequence ID" value="NZ_JBHLVZ010000084.1"/>
</dbReference>
<evidence type="ECO:0000256" key="3">
    <source>
        <dbReference type="SAM" id="MobiDB-lite"/>
    </source>
</evidence>
<name>A0ABV6IZM3_9PROT</name>
<evidence type="ECO:0000256" key="1">
    <source>
        <dbReference type="ARBA" id="ARBA00009091"/>
    </source>
</evidence>
<gene>
    <name evidence="5" type="ORF">ACFFIC_24415</name>
</gene>
<protein>
    <submittedName>
        <fullName evidence="5">OmpH family outer membrane protein</fullName>
    </submittedName>
</protein>
<feature type="signal peptide" evidence="4">
    <location>
        <begin position="1"/>
        <end position="26"/>
    </location>
</feature>
<dbReference type="Gene3D" id="3.30.910.20">
    <property type="entry name" value="Skp domain"/>
    <property type="match status" value="1"/>
</dbReference>
<dbReference type="Pfam" id="PF03938">
    <property type="entry name" value="OmpH"/>
    <property type="match status" value="1"/>
</dbReference>
<feature type="region of interest" description="Disordered" evidence="3">
    <location>
        <begin position="232"/>
        <end position="274"/>
    </location>
</feature>
<feature type="compositionally biased region" description="Pro residues" evidence="3">
    <location>
        <begin position="69"/>
        <end position="83"/>
    </location>
</feature>
<sequence>MMPARPAVAALAALLIPVLSPGGALAQSDPGFFIPPQQGGGQSRPAQAPARPAQQQPQRPPAQAQRSPQPNPAPLPPGQPPPAAVIGIVDVPEIQRNSTAFNSVREEVERRRQRLNDDLQREQTRWREEQTTLANQRATMNPDQLRQRERELQERITDSQRVFRDRSRAIEQVAQGALQEIEQALAVVIRQVAASRNVNLVLPRPLVIFNDAPFDLTDEISQQVNRVLRNVTLPPEGQAPAQPAAQGGAPGGQAPAARPAQPPTPPAQPQQPRR</sequence>
<evidence type="ECO:0000313" key="6">
    <source>
        <dbReference type="Proteomes" id="UP001589789"/>
    </source>
</evidence>
<dbReference type="PANTHER" id="PTHR35089:SF1">
    <property type="entry name" value="CHAPERONE PROTEIN SKP"/>
    <property type="match status" value="1"/>
</dbReference>
<comment type="caution">
    <text evidence="5">The sequence shown here is derived from an EMBL/GenBank/DDBJ whole genome shotgun (WGS) entry which is preliminary data.</text>
</comment>
<reference evidence="5 6" key="1">
    <citation type="submission" date="2024-09" db="EMBL/GenBank/DDBJ databases">
        <authorList>
            <person name="Sun Q."/>
            <person name="Mori K."/>
        </authorList>
    </citation>
    <scope>NUCLEOTIDE SEQUENCE [LARGE SCALE GENOMIC DNA]</scope>
    <source>
        <strain evidence="5 6">CCM 7468</strain>
    </source>
</reference>
<comment type="similarity">
    <text evidence="1">Belongs to the Skp family.</text>
</comment>
<proteinExistence type="inferred from homology"/>
<dbReference type="EMBL" id="JBHLVZ010000084">
    <property type="protein sequence ID" value="MFC0388664.1"/>
    <property type="molecule type" value="Genomic_DNA"/>
</dbReference>
<keyword evidence="6" id="KW-1185">Reference proteome</keyword>
<feature type="chain" id="PRO_5045808803" evidence="4">
    <location>
        <begin position="27"/>
        <end position="274"/>
    </location>
</feature>